<dbReference type="Pfam" id="PF04057">
    <property type="entry name" value="Rep-A_N"/>
    <property type="match status" value="1"/>
</dbReference>
<protein>
    <recommendedName>
        <fullName evidence="9">Replication protein A subunit</fullName>
    </recommendedName>
</protein>
<organism evidence="13">
    <name type="scientific">Cyprideis torosa</name>
    <dbReference type="NCBI Taxonomy" id="163714"/>
    <lineage>
        <taxon>Eukaryota</taxon>
        <taxon>Metazoa</taxon>
        <taxon>Ecdysozoa</taxon>
        <taxon>Arthropoda</taxon>
        <taxon>Crustacea</taxon>
        <taxon>Oligostraca</taxon>
        <taxon>Ostracoda</taxon>
        <taxon>Podocopa</taxon>
        <taxon>Podocopida</taxon>
        <taxon>Cytherocopina</taxon>
        <taxon>Cytheroidea</taxon>
        <taxon>Cytherideidae</taxon>
        <taxon>Cyprideis</taxon>
    </lineage>
</organism>
<keyword evidence="6 9" id="KW-0862">Zinc</keyword>
<dbReference type="Gene3D" id="2.40.50.140">
    <property type="entry name" value="Nucleic acid-binding proteins"/>
    <property type="match status" value="3"/>
</dbReference>
<dbReference type="GO" id="GO:0003677">
    <property type="term" value="F:DNA binding"/>
    <property type="evidence" value="ECO:0007669"/>
    <property type="project" value="UniProtKB-KW"/>
</dbReference>
<dbReference type="FunFam" id="2.40.50.140:FF:000041">
    <property type="entry name" value="Replication protein A subunit"/>
    <property type="match status" value="1"/>
</dbReference>
<feature type="domain" description="Replication protein A OB" evidence="12">
    <location>
        <begin position="213"/>
        <end position="310"/>
    </location>
</feature>
<evidence type="ECO:0000256" key="1">
    <source>
        <dbReference type="ARBA" id="ARBA00004123"/>
    </source>
</evidence>
<dbReference type="GO" id="GO:0005634">
    <property type="term" value="C:nucleus"/>
    <property type="evidence" value="ECO:0007669"/>
    <property type="project" value="UniProtKB-SubCell"/>
</dbReference>
<keyword evidence="8 9" id="KW-0539">Nucleus</keyword>
<keyword evidence="3 9" id="KW-0235">DNA replication</keyword>
<dbReference type="InterPro" id="IPR047192">
    <property type="entry name" value="Euk_RPA1_DBD_C"/>
</dbReference>
<comment type="similarity">
    <text evidence="2 9">Belongs to the replication factor A protein 1 family.</text>
</comment>
<feature type="domain" description="Replication factor A C-terminal" evidence="11">
    <location>
        <begin position="389"/>
        <end position="457"/>
    </location>
</feature>
<dbReference type="NCBIfam" id="TIGR00617">
    <property type="entry name" value="rpa1"/>
    <property type="match status" value="1"/>
</dbReference>
<dbReference type="InterPro" id="IPR004591">
    <property type="entry name" value="Rfa1"/>
</dbReference>
<evidence type="ECO:0000256" key="3">
    <source>
        <dbReference type="ARBA" id="ARBA00022705"/>
    </source>
</evidence>
<dbReference type="FunFam" id="2.40.50.140:FF:000064">
    <property type="entry name" value="Replication protein A subunit"/>
    <property type="match status" value="1"/>
</dbReference>
<dbReference type="GO" id="GO:0006310">
    <property type="term" value="P:DNA recombination"/>
    <property type="evidence" value="ECO:0007669"/>
    <property type="project" value="InterPro"/>
</dbReference>
<evidence type="ECO:0000259" key="11">
    <source>
        <dbReference type="Pfam" id="PF08646"/>
    </source>
</evidence>
<evidence type="ECO:0000256" key="8">
    <source>
        <dbReference type="ARBA" id="ARBA00023242"/>
    </source>
</evidence>
<name>A0A7R8W5E0_9CRUS</name>
<dbReference type="InterPro" id="IPR007199">
    <property type="entry name" value="Rep_factor-A_N"/>
</dbReference>
<dbReference type="InterPro" id="IPR013955">
    <property type="entry name" value="Rep_factor-A_C"/>
</dbReference>
<dbReference type="InterPro" id="IPR012340">
    <property type="entry name" value="NA-bd_OB-fold"/>
</dbReference>
<accession>A0A7R8W5E0</accession>
<evidence type="ECO:0000256" key="9">
    <source>
        <dbReference type="RuleBase" id="RU364130"/>
    </source>
</evidence>
<dbReference type="CDD" id="cd04475">
    <property type="entry name" value="RPA1_DBD_B"/>
    <property type="match status" value="1"/>
</dbReference>
<comment type="function">
    <text evidence="9">As part of the heterotrimeric replication protein A complex (RPA/RP-A), binds and stabilizes single-stranded DNA intermediates, that form during DNA replication or upon DNA stress. It prevents their reannealing and in parallel, recruits and activates different proteins and complexes involved in DNA metabolism. Thereby, it plays an essential role both in DNA replication and the cellular response to DNA damage.</text>
</comment>
<dbReference type="OrthoDB" id="1751331at2759"/>
<evidence type="ECO:0000256" key="5">
    <source>
        <dbReference type="ARBA" id="ARBA00022771"/>
    </source>
</evidence>
<evidence type="ECO:0000259" key="12">
    <source>
        <dbReference type="Pfam" id="PF16900"/>
    </source>
</evidence>
<dbReference type="GO" id="GO:0006260">
    <property type="term" value="P:DNA replication"/>
    <property type="evidence" value="ECO:0007669"/>
    <property type="project" value="UniProtKB-KW"/>
</dbReference>
<feature type="domain" description="Replication factor-A protein 1 N-terminal" evidence="10">
    <location>
        <begin position="8"/>
        <end position="95"/>
    </location>
</feature>
<dbReference type="GO" id="GO:0008270">
    <property type="term" value="F:zinc ion binding"/>
    <property type="evidence" value="ECO:0007669"/>
    <property type="project" value="UniProtKB-KW"/>
</dbReference>
<evidence type="ECO:0000256" key="7">
    <source>
        <dbReference type="ARBA" id="ARBA00023125"/>
    </source>
</evidence>
<dbReference type="AlphaFoldDB" id="A0A7R8W5E0"/>
<comment type="subunit">
    <text evidence="9">Component of the heterotrimeric canonical replication protein A complex (RPA).</text>
</comment>
<dbReference type="Pfam" id="PF08646">
    <property type="entry name" value="Rep_fac-A_C"/>
    <property type="match status" value="1"/>
</dbReference>
<evidence type="ECO:0000259" key="10">
    <source>
        <dbReference type="Pfam" id="PF04057"/>
    </source>
</evidence>
<proteinExistence type="inferred from homology"/>
<keyword evidence="5 9" id="KW-0863">Zinc-finger</keyword>
<keyword evidence="4 9" id="KW-0479">Metal-binding</keyword>
<dbReference type="EMBL" id="OB660527">
    <property type="protein sequence ID" value="CAD7225219.1"/>
    <property type="molecule type" value="Genomic_DNA"/>
</dbReference>
<dbReference type="InterPro" id="IPR031657">
    <property type="entry name" value="REPA_OB_2"/>
</dbReference>
<dbReference type="PANTHER" id="PTHR47165:SF4">
    <property type="entry name" value="OS03G0429900 PROTEIN"/>
    <property type="match status" value="1"/>
</dbReference>
<dbReference type="CDD" id="cd04476">
    <property type="entry name" value="RPA1_DBD_C"/>
    <property type="match status" value="1"/>
</dbReference>
<dbReference type="SUPFAM" id="SSF50249">
    <property type="entry name" value="Nucleic acid-binding proteins"/>
    <property type="match status" value="4"/>
</dbReference>
<dbReference type="Pfam" id="PF16900">
    <property type="entry name" value="REPA_OB_2"/>
    <property type="match status" value="1"/>
</dbReference>
<evidence type="ECO:0000256" key="6">
    <source>
        <dbReference type="ARBA" id="ARBA00022833"/>
    </source>
</evidence>
<dbReference type="PANTHER" id="PTHR47165">
    <property type="entry name" value="OS03G0429900 PROTEIN"/>
    <property type="match status" value="1"/>
</dbReference>
<evidence type="ECO:0000313" key="13">
    <source>
        <dbReference type="EMBL" id="CAD7225219.1"/>
    </source>
</evidence>
<evidence type="ECO:0000256" key="2">
    <source>
        <dbReference type="ARBA" id="ARBA00005690"/>
    </source>
</evidence>
<keyword evidence="7 9" id="KW-0238">DNA-binding</keyword>
<reference evidence="13" key="1">
    <citation type="submission" date="2020-11" db="EMBL/GenBank/DDBJ databases">
        <authorList>
            <person name="Tran Van P."/>
        </authorList>
    </citation>
    <scope>NUCLEOTIDE SEQUENCE</scope>
</reference>
<dbReference type="GO" id="GO:0006281">
    <property type="term" value="P:DNA repair"/>
    <property type="evidence" value="ECO:0007669"/>
    <property type="project" value="InterPro"/>
</dbReference>
<gene>
    <name evidence="13" type="ORF">CTOB1V02_LOCUS3164</name>
</gene>
<sequence>MNGTIEQLTVGAISKMMSGEHVTKPVLQILGIKPIAGTAQGQAPAQERYRLLVSDGEVYHTFAILATQLNYMISDKTLATNTVIQVDRFLCNVVAPKGNEAAKWAIKARVIKKMDIRHYSNSHGAGKFFSVDLTDSAGEIRATGFNNEVDRLYSLFEPDKVYVISRGNIKPARKEFNHLNCDYEINFNGDTTVSLAEIDPGDIPRVRFSFVAIDQIEALPKDKLIDTIGVCVNVGPAETLTSRSTNREFIKRNVELVDRSNCKIGLALWGETATNFNGTDNPIVAVKGAKVSDFNGRSLSVLNRTMIQINPDIDEAHRLQAWYTSEGCQQAPRSLTEQGRGGKSAPWKILGEVKALNIRVGQEEFFTCKASIMSIQRDNALYMACPGEMQIADFSDAAWVTAFSENAEKILDATSEELGVLKSNMETNADAFNRVFADVTLKTYVFKLATRMESYNVLYVQHWMRREVKEMSVVIRPVDSTTAVMLQMVLMVLKKEEELPKSRHVCSRFIVNNGKILFLILAHWYPGHFDDGCPDNIV</sequence>
<evidence type="ECO:0000256" key="4">
    <source>
        <dbReference type="ARBA" id="ARBA00022723"/>
    </source>
</evidence>
<dbReference type="CDD" id="cd04474">
    <property type="entry name" value="RPA1_DBD_A"/>
    <property type="match status" value="1"/>
</dbReference>
<comment type="subcellular location">
    <subcellularLocation>
        <location evidence="1 9">Nucleus</location>
    </subcellularLocation>
</comment>
<dbReference type="CDD" id="cd04477">
    <property type="entry name" value="RPA1N"/>
    <property type="match status" value="1"/>
</dbReference>